<name>A0AAF3EPH8_9BILA</name>
<sequence length="68" mass="7770">MVRGSWTDFLQPKSHKTMNNASTKFSDNYDVKEELGKGAFSVVRRCVHKSTCAGIRRENHQHEKAECS</sequence>
<dbReference type="SUPFAM" id="SSF56112">
    <property type="entry name" value="Protein kinase-like (PK-like)"/>
    <property type="match status" value="1"/>
</dbReference>
<dbReference type="Gene3D" id="3.30.200.20">
    <property type="entry name" value="Phosphorylase Kinase, domain 1"/>
    <property type="match status" value="1"/>
</dbReference>
<dbReference type="Proteomes" id="UP000887575">
    <property type="component" value="Unassembled WGS sequence"/>
</dbReference>
<evidence type="ECO:0000313" key="1">
    <source>
        <dbReference type="Proteomes" id="UP000887575"/>
    </source>
</evidence>
<accession>A0AAF3EPH8</accession>
<evidence type="ECO:0000313" key="2">
    <source>
        <dbReference type="WBParaSite" id="MBELARI_LOCUS15846"/>
    </source>
</evidence>
<dbReference type="AlphaFoldDB" id="A0AAF3EPH8"/>
<organism evidence="1 2">
    <name type="scientific">Mesorhabditis belari</name>
    <dbReference type="NCBI Taxonomy" id="2138241"/>
    <lineage>
        <taxon>Eukaryota</taxon>
        <taxon>Metazoa</taxon>
        <taxon>Ecdysozoa</taxon>
        <taxon>Nematoda</taxon>
        <taxon>Chromadorea</taxon>
        <taxon>Rhabditida</taxon>
        <taxon>Rhabditina</taxon>
        <taxon>Rhabditomorpha</taxon>
        <taxon>Rhabditoidea</taxon>
        <taxon>Rhabditidae</taxon>
        <taxon>Mesorhabditinae</taxon>
        <taxon>Mesorhabditis</taxon>
    </lineage>
</organism>
<keyword evidence="1" id="KW-1185">Reference proteome</keyword>
<dbReference type="InterPro" id="IPR011009">
    <property type="entry name" value="Kinase-like_dom_sf"/>
</dbReference>
<proteinExistence type="predicted"/>
<dbReference type="WBParaSite" id="MBELARI_LOCUS15846">
    <property type="protein sequence ID" value="MBELARI_LOCUS15846"/>
    <property type="gene ID" value="MBELARI_LOCUS15846"/>
</dbReference>
<protein>
    <submittedName>
        <fullName evidence="2">Uncharacterized protein</fullName>
    </submittedName>
</protein>
<reference evidence="2" key="1">
    <citation type="submission" date="2024-02" db="UniProtKB">
        <authorList>
            <consortium name="WormBaseParasite"/>
        </authorList>
    </citation>
    <scope>IDENTIFICATION</scope>
</reference>